<organism evidence="2 3">
    <name type="scientific">Solirubrobacter pauli</name>
    <dbReference type="NCBI Taxonomy" id="166793"/>
    <lineage>
        <taxon>Bacteria</taxon>
        <taxon>Bacillati</taxon>
        <taxon>Actinomycetota</taxon>
        <taxon>Thermoleophilia</taxon>
        <taxon>Solirubrobacterales</taxon>
        <taxon>Solirubrobacteraceae</taxon>
        <taxon>Solirubrobacter</taxon>
    </lineage>
</organism>
<dbReference type="InterPro" id="IPR011335">
    <property type="entry name" value="Restrct_endonuc-II-like"/>
</dbReference>
<dbReference type="AlphaFoldDB" id="A0A660LEC8"/>
<gene>
    <name evidence="2" type="ORF">C8N24_3325</name>
</gene>
<dbReference type="InterPro" id="IPR007569">
    <property type="entry name" value="DUF559"/>
</dbReference>
<accession>A0A660LEC8</accession>
<name>A0A660LEC8_9ACTN</name>
<feature type="domain" description="DUF559" evidence="1">
    <location>
        <begin position="228"/>
        <end position="288"/>
    </location>
</feature>
<dbReference type="Gene3D" id="3.40.960.10">
    <property type="entry name" value="VSR Endonuclease"/>
    <property type="match status" value="1"/>
</dbReference>
<dbReference type="Proteomes" id="UP000278962">
    <property type="component" value="Unassembled WGS sequence"/>
</dbReference>
<evidence type="ECO:0000259" key="1">
    <source>
        <dbReference type="Pfam" id="PF04480"/>
    </source>
</evidence>
<evidence type="ECO:0000313" key="2">
    <source>
        <dbReference type="EMBL" id="RKQ93458.1"/>
    </source>
</evidence>
<reference evidence="2 3" key="1">
    <citation type="submission" date="2018-10" db="EMBL/GenBank/DDBJ databases">
        <title>Genomic Encyclopedia of Archaeal and Bacterial Type Strains, Phase II (KMG-II): from individual species to whole genera.</title>
        <authorList>
            <person name="Goeker M."/>
        </authorList>
    </citation>
    <scope>NUCLEOTIDE SEQUENCE [LARGE SCALE GENOMIC DNA]</scope>
    <source>
        <strain evidence="2 3">DSM 14954</strain>
    </source>
</reference>
<sequence length="306" mass="34182">MLSDWSLRRAEAIKLTSGLDAAVAQLAAGAWGVVSASELLALGMSRDAILTRLRRGNLHLLHRGVYAVGHRNVTTEGRFLAAVKACGPDAVLSHYAAACLYGWLRYDGRPIDVTAPVKRNRPMINAHRSDLVERELYRQIPVTPRVRTITDLARIEDERTVKRALRQAKLTAEELAQLPTTGLLGRIVGLSAAPTASGNEDFVLDLVLEAGFEHPLVNAPYPLPGRVYVPDLWWPDVRLIVEVDSREWHEAPLDQRDDLERQAWLEANGERVLRTTKPQVRRDPERFFARLRAAGAPYTRSAQTQL</sequence>
<dbReference type="SUPFAM" id="SSF52980">
    <property type="entry name" value="Restriction endonuclease-like"/>
    <property type="match status" value="1"/>
</dbReference>
<comment type="caution">
    <text evidence="2">The sequence shown here is derived from an EMBL/GenBank/DDBJ whole genome shotgun (WGS) entry which is preliminary data.</text>
</comment>
<dbReference type="OrthoDB" id="5243722at2"/>
<protein>
    <submittedName>
        <fullName evidence="2">Uncharacterized protein DUF559</fullName>
    </submittedName>
</protein>
<keyword evidence="3" id="KW-1185">Reference proteome</keyword>
<proteinExistence type="predicted"/>
<dbReference type="Pfam" id="PF04480">
    <property type="entry name" value="DUF559"/>
    <property type="match status" value="1"/>
</dbReference>
<evidence type="ECO:0000313" key="3">
    <source>
        <dbReference type="Proteomes" id="UP000278962"/>
    </source>
</evidence>
<dbReference type="EMBL" id="RBIL01000001">
    <property type="protein sequence ID" value="RKQ93458.1"/>
    <property type="molecule type" value="Genomic_DNA"/>
</dbReference>